<gene>
    <name evidence="10" type="ORF">GCM10009690_30060</name>
</gene>
<evidence type="ECO:0000256" key="2">
    <source>
        <dbReference type="ARBA" id="ARBA00022448"/>
    </source>
</evidence>
<comment type="subcellular location">
    <subcellularLocation>
        <location evidence="1">Cell membrane</location>
        <topology evidence="1">Multi-pass membrane protein</topology>
    </subcellularLocation>
</comment>
<protein>
    <submittedName>
        <fullName evidence="10">MFS transporter</fullName>
    </submittedName>
</protein>
<dbReference type="PROSITE" id="PS50850">
    <property type="entry name" value="MFS"/>
    <property type="match status" value="1"/>
</dbReference>
<feature type="region of interest" description="Disordered" evidence="7">
    <location>
        <begin position="1"/>
        <end position="57"/>
    </location>
</feature>
<feature type="transmembrane region" description="Helical" evidence="8">
    <location>
        <begin position="129"/>
        <end position="153"/>
    </location>
</feature>
<dbReference type="SUPFAM" id="SSF103473">
    <property type="entry name" value="MFS general substrate transporter"/>
    <property type="match status" value="1"/>
</dbReference>
<dbReference type="EMBL" id="BAAALX010000018">
    <property type="protein sequence ID" value="GAA1524657.1"/>
    <property type="molecule type" value="Genomic_DNA"/>
</dbReference>
<keyword evidence="3" id="KW-1003">Cell membrane</keyword>
<dbReference type="Proteomes" id="UP001500177">
    <property type="component" value="Unassembled WGS sequence"/>
</dbReference>
<proteinExistence type="predicted"/>
<keyword evidence="6 8" id="KW-0472">Membrane</keyword>
<evidence type="ECO:0000313" key="11">
    <source>
        <dbReference type="Proteomes" id="UP001500177"/>
    </source>
</evidence>
<feature type="transmembrane region" description="Helical" evidence="8">
    <location>
        <begin position="306"/>
        <end position="328"/>
    </location>
</feature>
<feature type="transmembrane region" description="Helical" evidence="8">
    <location>
        <begin position="427"/>
        <end position="447"/>
    </location>
</feature>
<dbReference type="Gene3D" id="1.20.1250.20">
    <property type="entry name" value="MFS general substrate transporter like domains"/>
    <property type="match status" value="1"/>
</dbReference>
<evidence type="ECO:0000256" key="8">
    <source>
        <dbReference type="SAM" id="Phobius"/>
    </source>
</evidence>
<evidence type="ECO:0000256" key="4">
    <source>
        <dbReference type="ARBA" id="ARBA00022692"/>
    </source>
</evidence>
<comment type="caution">
    <text evidence="10">The sequence shown here is derived from an EMBL/GenBank/DDBJ whole genome shotgun (WGS) entry which is preliminary data.</text>
</comment>
<evidence type="ECO:0000256" key="5">
    <source>
        <dbReference type="ARBA" id="ARBA00022989"/>
    </source>
</evidence>
<feature type="transmembrane region" description="Helical" evidence="8">
    <location>
        <begin position="63"/>
        <end position="82"/>
    </location>
</feature>
<feature type="compositionally biased region" description="Basic and acidic residues" evidence="7">
    <location>
        <begin position="45"/>
        <end position="57"/>
    </location>
</feature>
<feature type="transmembrane region" description="Helical" evidence="8">
    <location>
        <begin position="272"/>
        <end position="294"/>
    </location>
</feature>
<dbReference type="InterPro" id="IPR020846">
    <property type="entry name" value="MFS_dom"/>
</dbReference>
<reference evidence="10 11" key="1">
    <citation type="journal article" date="2019" name="Int. J. Syst. Evol. Microbiol.">
        <title>The Global Catalogue of Microorganisms (GCM) 10K type strain sequencing project: providing services to taxonomists for standard genome sequencing and annotation.</title>
        <authorList>
            <consortium name="The Broad Institute Genomics Platform"/>
            <consortium name="The Broad Institute Genome Sequencing Center for Infectious Disease"/>
            <person name="Wu L."/>
            <person name="Ma J."/>
        </authorList>
    </citation>
    <scope>NUCLEOTIDE SEQUENCE [LARGE SCALE GENOMIC DNA]</scope>
    <source>
        <strain evidence="10 11">JCM 13318</strain>
    </source>
</reference>
<keyword evidence="11" id="KW-1185">Reference proteome</keyword>
<organism evidence="10 11">
    <name type="scientific">Brevibacterium permense</name>
    <dbReference type="NCBI Taxonomy" id="234834"/>
    <lineage>
        <taxon>Bacteria</taxon>
        <taxon>Bacillati</taxon>
        <taxon>Actinomycetota</taxon>
        <taxon>Actinomycetes</taxon>
        <taxon>Micrococcales</taxon>
        <taxon>Brevibacteriaceae</taxon>
        <taxon>Brevibacterium</taxon>
    </lineage>
</organism>
<feature type="transmembrane region" description="Helical" evidence="8">
    <location>
        <begin position="224"/>
        <end position="244"/>
    </location>
</feature>
<evidence type="ECO:0000256" key="1">
    <source>
        <dbReference type="ARBA" id="ARBA00004651"/>
    </source>
</evidence>
<dbReference type="InterPro" id="IPR050171">
    <property type="entry name" value="MFS_Transporters"/>
</dbReference>
<keyword evidence="4 8" id="KW-0812">Transmembrane</keyword>
<feature type="transmembrane region" description="Helical" evidence="8">
    <location>
        <begin position="403"/>
        <end position="421"/>
    </location>
</feature>
<feature type="transmembrane region" description="Helical" evidence="8">
    <location>
        <begin position="94"/>
        <end position="117"/>
    </location>
</feature>
<feature type="transmembrane region" description="Helical" evidence="8">
    <location>
        <begin position="340"/>
        <end position="360"/>
    </location>
</feature>
<dbReference type="Pfam" id="PF07690">
    <property type="entry name" value="MFS_1"/>
    <property type="match status" value="1"/>
</dbReference>
<dbReference type="InterPro" id="IPR036259">
    <property type="entry name" value="MFS_trans_sf"/>
</dbReference>
<evidence type="ECO:0000256" key="6">
    <source>
        <dbReference type="ARBA" id="ARBA00023136"/>
    </source>
</evidence>
<feature type="compositionally biased region" description="Polar residues" evidence="7">
    <location>
        <begin position="1"/>
        <end position="12"/>
    </location>
</feature>
<keyword evidence="5 8" id="KW-1133">Transmembrane helix</keyword>
<evidence type="ECO:0000256" key="3">
    <source>
        <dbReference type="ARBA" id="ARBA00022475"/>
    </source>
</evidence>
<keyword evidence="2" id="KW-0813">Transport</keyword>
<dbReference type="InterPro" id="IPR011701">
    <property type="entry name" value="MFS"/>
</dbReference>
<evidence type="ECO:0000313" key="10">
    <source>
        <dbReference type="EMBL" id="GAA1524657.1"/>
    </source>
</evidence>
<sequence length="452" mass="47056">MTAYPSTSTNDTAAEAVPTGDRNTDTEAAPATDIETTVPNPARSHLGEVDPDREPERPRRARAWLMVAPAMFLLAWGGNHFTPLVHMYEEDGGYAIWQANLLLGMYVGGLIPGLLVASALSDRHGRKPVLIAGSLAAIAGSLGLGLGFDLFWLLCLGRVFAGIGVGVAMSVGTSWIKELSAPPFDHQAGITAGARRPSLTLTLGFAMGAAVTGCLAQWGPVPEVVPYAVHGVLNLAALVLVIFAPESMPRDQRAAGHWWHGLRVPLVAHRTFLRLIVPAAPWVFGAAGVAYAVMPAIVQGELGEWTTMYATVLTVVTLGAGALVQNIVPWINRLTGGRALVVGLGLMTVGMGLGAVAALLTDPILAFIVAIVLGVAYGICVVSGLILVQAIASPQELAGITGVYYSLAYSGFLLPTVLAALLPVLSYTVSLAAVAVICLTCLTAVALSTKHP</sequence>
<feature type="transmembrane region" description="Helical" evidence="8">
    <location>
        <begin position="366"/>
        <end position="391"/>
    </location>
</feature>
<name>A0ABN2ARB8_9MICO</name>
<dbReference type="PANTHER" id="PTHR23517">
    <property type="entry name" value="RESISTANCE PROTEIN MDTM, PUTATIVE-RELATED-RELATED"/>
    <property type="match status" value="1"/>
</dbReference>
<feature type="transmembrane region" description="Helical" evidence="8">
    <location>
        <begin position="197"/>
        <end position="218"/>
    </location>
</feature>
<feature type="domain" description="Major facilitator superfamily (MFS) profile" evidence="9">
    <location>
        <begin position="63"/>
        <end position="452"/>
    </location>
</feature>
<dbReference type="RefSeq" id="WP_245396089.1">
    <property type="nucleotide sequence ID" value="NZ_BAAALX010000018.1"/>
</dbReference>
<accession>A0ABN2ARB8</accession>
<evidence type="ECO:0000256" key="7">
    <source>
        <dbReference type="SAM" id="MobiDB-lite"/>
    </source>
</evidence>
<feature type="transmembrane region" description="Helical" evidence="8">
    <location>
        <begin position="159"/>
        <end position="176"/>
    </location>
</feature>
<evidence type="ECO:0000259" key="9">
    <source>
        <dbReference type="PROSITE" id="PS50850"/>
    </source>
</evidence>